<evidence type="ECO:0000259" key="2">
    <source>
        <dbReference type="Pfam" id="PF13349"/>
    </source>
</evidence>
<organism evidence="3 4">
    <name type="scientific">Clostridium argentinense CDC 2741</name>
    <dbReference type="NCBI Taxonomy" id="1418104"/>
    <lineage>
        <taxon>Bacteria</taxon>
        <taxon>Bacillati</taxon>
        <taxon>Bacillota</taxon>
        <taxon>Clostridia</taxon>
        <taxon>Eubacteriales</taxon>
        <taxon>Clostridiaceae</taxon>
        <taxon>Clostridium</taxon>
    </lineage>
</organism>
<dbReference type="AlphaFoldDB" id="A0A0C1R8H3"/>
<dbReference type="PANTHER" id="PTHR34094:SF1">
    <property type="entry name" value="PROTEIN FAM185A"/>
    <property type="match status" value="1"/>
</dbReference>
<protein>
    <recommendedName>
        <fullName evidence="2">DUF4097 domain-containing protein</fullName>
    </recommendedName>
</protein>
<keyword evidence="1" id="KW-0472">Membrane</keyword>
<comment type="caution">
    <text evidence="3">The sequence shown here is derived from an EMBL/GenBank/DDBJ whole genome shotgun (WGS) entry which is preliminary data.</text>
</comment>
<evidence type="ECO:0000313" key="4">
    <source>
        <dbReference type="Proteomes" id="UP000031366"/>
    </source>
</evidence>
<sequence length="311" mass="34734">MTNNSKMKKIIYVLLGVMFLCFFLSGIIFLFSSNKNVVINNSDNSTGVQFRTEKNLSIDNINNIDLDAALGSIKITSEDRKDVKLIFSYNESFFKNSVPTLNVNSYGTEAKIEIKYKSSLKNLNFENSRISLEVYIPKDYNKSLSLDTKLGDINLNNLDLHNLECSLSMGKSLISNINCNYFEYDNSMGDLTGDKIYTKESEIELSMGSANIKNFRGNLKAENSMGEINIEYDEFNNNVDLEASMGSIKLTLPKKSEFSLSAKTSMGSISCDFPLNTSIHKGSEIDGNINNSNNRIIANSSMGSIDIRSRD</sequence>
<keyword evidence="4" id="KW-1185">Reference proteome</keyword>
<dbReference type="PANTHER" id="PTHR34094">
    <property type="match status" value="1"/>
</dbReference>
<feature type="domain" description="DUF4097" evidence="2">
    <location>
        <begin position="61"/>
        <end position="307"/>
    </location>
</feature>
<evidence type="ECO:0000313" key="3">
    <source>
        <dbReference type="EMBL" id="KIE46841.1"/>
    </source>
</evidence>
<proteinExistence type="predicted"/>
<feature type="transmembrane region" description="Helical" evidence="1">
    <location>
        <begin position="12"/>
        <end position="31"/>
    </location>
</feature>
<dbReference type="InterPro" id="IPR025164">
    <property type="entry name" value="Toastrack_DUF4097"/>
</dbReference>
<evidence type="ECO:0000256" key="1">
    <source>
        <dbReference type="SAM" id="Phobius"/>
    </source>
</evidence>
<dbReference type="RefSeq" id="WP_039632398.1">
    <property type="nucleotide sequence ID" value="NZ_AYSO01000015.1"/>
</dbReference>
<dbReference type="STRING" id="29341.RSJ17_13120"/>
<reference evidence="3 4" key="1">
    <citation type="journal article" date="2015" name="Infect. Genet. Evol.">
        <title>Genomic sequences of six botulinum neurotoxin-producing strains representing three clostridial species illustrate the mobility and diversity of botulinum neurotoxin genes.</title>
        <authorList>
            <person name="Smith T.J."/>
            <person name="Hill K.K."/>
            <person name="Xie G."/>
            <person name="Foley B.T."/>
            <person name="Williamson C.H."/>
            <person name="Foster J.T."/>
            <person name="Johnson S.L."/>
            <person name="Chertkov O."/>
            <person name="Teshima H."/>
            <person name="Gibbons H.S."/>
            <person name="Johnsky L.A."/>
            <person name="Karavis M.A."/>
            <person name="Smith L.A."/>
        </authorList>
    </citation>
    <scope>NUCLEOTIDE SEQUENCE [LARGE SCALE GENOMIC DNA]</scope>
    <source>
        <strain evidence="3 4">CDC 2741</strain>
    </source>
</reference>
<dbReference type="OrthoDB" id="2064627at2"/>
<gene>
    <name evidence="3" type="ORF">U732_1420</name>
</gene>
<keyword evidence="1" id="KW-0812">Transmembrane</keyword>
<dbReference type="Pfam" id="PF13349">
    <property type="entry name" value="DUF4097"/>
    <property type="match status" value="1"/>
</dbReference>
<dbReference type="Proteomes" id="UP000031366">
    <property type="component" value="Unassembled WGS sequence"/>
</dbReference>
<accession>A0A0C1R8H3</accession>
<keyword evidence="1" id="KW-1133">Transmembrane helix</keyword>
<dbReference type="EMBL" id="AYSO01000015">
    <property type="protein sequence ID" value="KIE46841.1"/>
    <property type="molecule type" value="Genomic_DNA"/>
</dbReference>
<name>A0A0C1R8H3_9CLOT</name>